<dbReference type="EMBL" id="PGGS01000216">
    <property type="protein sequence ID" value="PNH06761.1"/>
    <property type="molecule type" value="Genomic_DNA"/>
</dbReference>
<sequence>MERTTTDAVIAVVEAPFAVSFRADAPPAATAAVVERLLPARAASVALAARVCAALRSRAEQLPLGSALGAAAAEHTIGMMEAGQGLLRLALYRMRGAPQPELEACLPGLMALFGYFSGLLATPAGLAWACVDAVANSASVQASCVVGTTFSTDPLHPIAEFPVSSAGEPVHLWSGLAAGTRAACVKRLLPTGLPRSLDVLLRWAVARGARLEGLSGLHAMLNPALTHLLGPLLRARLVRWRVQWQLQQQRQQQQQQATASVTGDGSGTGGGSGACGEGPGGWRAREEVGLVLTALKLLRREAARQGEPAPGGIPELLVPEAPWFSLALFVVQLGCADHGLVGLLPELQTCMRLADAGRDVGSGAVGGGGGGAGISNGTGAGAGVGDGTGTGAGGSTAEGGHVPGAADVCVVAQAVAACGAAALPVLAPLLEQAAAYLQREAAQAAEAAARRGAARVAAANAVQSAARHLPADALLAAAPQRALAALGQLLNQLQQEQQPAEQLDDAAISHALASMSVALSVLLLSTDERLVEGCVPGWLWVKERSGTGGRMGLDEIDLAALAGVSGPSHAPQQGPVLALMVSGTAAARFRSLRWEDHRQHRAEVAALARACAQEMFLLEGRAWQVAAGAGGGRGLWPPGLLRVCANPGCGSYGGGGEEEPKLLRCSLCVGVRYCDAACQKQHWPQHKGECRRWAAAAAAAAAGEEGDG</sequence>
<reference evidence="7 8" key="1">
    <citation type="journal article" date="2017" name="Mol. Biol. Evol.">
        <title>The 4-celled Tetrabaena socialis nuclear genome reveals the essential components for genetic control of cell number at the origin of multicellularity in the volvocine lineage.</title>
        <authorList>
            <person name="Featherston J."/>
            <person name="Arakaki Y."/>
            <person name="Hanschen E.R."/>
            <person name="Ferris P.J."/>
            <person name="Michod R.E."/>
            <person name="Olson B.J.S.C."/>
            <person name="Nozaki H."/>
            <person name="Durand P.M."/>
        </authorList>
    </citation>
    <scope>NUCLEOTIDE SEQUENCE [LARGE SCALE GENOMIC DNA]</scope>
    <source>
        <strain evidence="7 8">NIES-571</strain>
    </source>
</reference>
<dbReference type="OrthoDB" id="432970at2759"/>
<gene>
    <name evidence="7" type="ORF">TSOC_006840</name>
</gene>
<feature type="region of interest" description="Disordered" evidence="5">
    <location>
        <begin position="255"/>
        <end position="281"/>
    </location>
</feature>
<dbReference type="GO" id="GO:0008270">
    <property type="term" value="F:zinc ion binding"/>
    <property type="evidence" value="ECO:0007669"/>
    <property type="project" value="UniProtKB-KW"/>
</dbReference>
<feature type="compositionally biased region" description="Gly residues" evidence="5">
    <location>
        <begin position="264"/>
        <end position="281"/>
    </location>
</feature>
<evidence type="ECO:0000256" key="1">
    <source>
        <dbReference type="ARBA" id="ARBA00022723"/>
    </source>
</evidence>
<organism evidence="7 8">
    <name type="scientific">Tetrabaena socialis</name>
    <dbReference type="NCBI Taxonomy" id="47790"/>
    <lineage>
        <taxon>Eukaryota</taxon>
        <taxon>Viridiplantae</taxon>
        <taxon>Chlorophyta</taxon>
        <taxon>core chlorophytes</taxon>
        <taxon>Chlorophyceae</taxon>
        <taxon>CS clade</taxon>
        <taxon>Chlamydomonadales</taxon>
        <taxon>Tetrabaenaceae</taxon>
        <taxon>Tetrabaena</taxon>
    </lineage>
</organism>
<name>A0A2J8A2K9_9CHLO</name>
<evidence type="ECO:0000313" key="7">
    <source>
        <dbReference type="EMBL" id="PNH06761.1"/>
    </source>
</evidence>
<dbReference type="AlphaFoldDB" id="A0A2J8A2K9"/>
<dbReference type="InterPro" id="IPR049874">
    <property type="entry name" value="ROK_cs"/>
</dbReference>
<keyword evidence="2 4" id="KW-0863">Zinc-finger</keyword>
<evidence type="ECO:0000313" key="8">
    <source>
        <dbReference type="Proteomes" id="UP000236333"/>
    </source>
</evidence>
<dbReference type="PROSITE" id="PS01125">
    <property type="entry name" value="ROK"/>
    <property type="match status" value="1"/>
</dbReference>
<accession>A0A2J8A2K9</accession>
<evidence type="ECO:0000256" key="4">
    <source>
        <dbReference type="PROSITE-ProRule" id="PRU00134"/>
    </source>
</evidence>
<proteinExistence type="predicted"/>
<dbReference type="Gene3D" id="6.10.140.2220">
    <property type="match status" value="1"/>
</dbReference>
<comment type="caution">
    <text evidence="7">The sequence shown here is derived from an EMBL/GenBank/DDBJ whole genome shotgun (WGS) entry which is preliminary data.</text>
</comment>
<evidence type="ECO:0000256" key="3">
    <source>
        <dbReference type="ARBA" id="ARBA00022833"/>
    </source>
</evidence>
<dbReference type="PROSITE" id="PS50865">
    <property type="entry name" value="ZF_MYND_2"/>
    <property type="match status" value="1"/>
</dbReference>
<evidence type="ECO:0000256" key="2">
    <source>
        <dbReference type="ARBA" id="ARBA00022771"/>
    </source>
</evidence>
<keyword evidence="1" id="KW-0479">Metal-binding</keyword>
<keyword evidence="8" id="KW-1185">Reference proteome</keyword>
<evidence type="ECO:0000256" key="5">
    <source>
        <dbReference type="SAM" id="MobiDB-lite"/>
    </source>
</evidence>
<keyword evidence="3" id="KW-0862">Zinc</keyword>
<dbReference type="InterPro" id="IPR002893">
    <property type="entry name" value="Znf_MYND"/>
</dbReference>
<dbReference type="SUPFAM" id="SSF144232">
    <property type="entry name" value="HIT/MYND zinc finger-like"/>
    <property type="match status" value="1"/>
</dbReference>
<protein>
    <recommendedName>
        <fullName evidence="6">MYND-type domain-containing protein</fullName>
    </recommendedName>
</protein>
<dbReference type="Pfam" id="PF01753">
    <property type="entry name" value="zf-MYND"/>
    <property type="match status" value="1"/>
</dbReference>
<dbReference type="Proteomes" id="UP000236333">
    <property type="component" value="Unassembled WGS sequence"/>
</dbReference>
<feature type="domain" description="MYND-type" evidence="6">
    <location>
        <begin position="646"/>
        <end position="690"/>
    </location>
</feature>
<evidence type="ECO:0000259" key="6">
    <source>
        <dbReference type="PROSITE" id="PS50865"/>
    </source>
</evidence>